<protein>
    <submittedName>
        <fullName evidence="1">Uncharacterized protein</fullName>
    </submittedName>
</protein>
<dbReference type="Proteomes" id="UP001338137">
    <property type="component" value="Unassembled WGS sequence"/>
</dbReference>
<evidence type="ECO:0000313" key="2">
    <source>
        <dbReference type="Proteomes" id="UP001338137"/>
    </source>
</evidence>
<proteinExistence type="predicted"/>
<organism evidence="1 2">
    <name type="scientific">Paenibacillus alba</name>
    <dbReference type="NCBI Taxonomy" id="1197127"/>
    <lineage>
        <taxon>Bacteria</taxon>
        <taxon>Bacillati</taxon>
        <taxon>Bacillota</taxon>
        <taxon>Bacilli</taxon>
        <taxon>Bacillales</taxon>
        <taxon>Paenibacillaceae</taxon>
        <taxon>Paenibacillus</taxon>
    </lineage>
</organism>
<accession>A0ABU6GAD7</accession>
<comment type="caution">
    <text evidence="1">The sequence shown here is derived from an EMBL/GenBank/DDBJ whole genome shotgun (WGS) entry which is preliminary data.</text>
</comment>
<dbReference type="RefSeq" id="WP_326075092.1">
    <property type="nucleotide sequence ID" value="NZ_JARLKY010000087.1"/>
</dbReference>
<sequence>MGKDEKVPISTLVFSRDLAEKITLCIKKNQDALTEKKQGA</sequence>
<evidence type="ECO:0000313" key="1">
    <source>
        <dbReference type="EMBL" id="MEC0231155.1"/>
    </source>
</evidence>
<name>A0ABU6GAD7_9BACL</name>
<dbReference type="EMBL" id="JARLKY010000087">
    <property type="protein sequence ID" value="MEC0231155.1"/>
    <property type="molecule type" value="Genomic_DNA"/>
</dbReference>
<reference evidence="1 2" key="1">
    <citation type="submission" date="2023-03" db="EMBL/GenBank/DDBJ databases">
        <title>Bacillus Genome Sequencing.</title>
        <authorList>
            <person name="Dunlap C."/>
        </authorList>
    </citation>
    <scope>NUCLEOTIDE SEQUENCE [LARGE SCALE GENOMIC DNA]</scope>
    <source>
        <strain evidence="1 2">BD-533</strain>
    </source>
</reference>
<keyword evidence="2" id="KW-1185">Reference proteome</keyword>
<gene>
    <name evidence="1" type="ORF">P4I72_29065</name>
</gene>